<evidence type="ECO:0000313" key="1">
    <source>
        <dbReference type="EMBL" id="GED27666.1"/>
    </source>
</evidence>
<dbReference type="FunFam" id="3.40.50.880:FF:000030">
    <property type="entry name" value="Gamma-glutamyl-gamma-aminobutyrate hydrolase PuuD"/>
    <property type="match status" value="1"/>
</dbReference>
<dbReference type="InterPro" id="IPR044668">
    <property type="entry name" value="PuuD-like"/>
</dbReference>
<dbReference type="InterPro" id="IPR029062">
    <property type="entry name" value="Class_I_gatase-like"/>
</dbReference>
<dbReference type="Proteomes" id="UP000276178">
    <property type="component" value="Unassembled WGS sequence"/>
</dbReference>
<reference evidence="1 4" key="2">
    <citation type="submission" date="2019-06" db="EMBL/GenBank/DDBJ databases">
        <title>Whole genome shotgun sequence of Brevibacillus agri NBRC 15538.</title>
        <authorList>
            <person name="Hosoyama A."/>
            <person name="Uohara A."/>
            <person name="Ohji S."/>
            <person name="Ichikawa N."/>
        </authorList>
    </citation>
    <scope>NUCLEOTIDE SEQUENCE [LARGE SCALE GENOMIC DNA]</scope>
    <source>
        <strain evidence="1 4">NBRC 15538</strain>
    </source>
</reference>
<dbReference type="Pfam" id="PF07722">
    <property type="entry name" value="Peptidase_C26"/>
    <property type="match status" value="1"/>
</dbReference>
<name>A0A3M8BDQ9_9BACL</name>
<proteinExistence type="predicted"/>
<dbReference type="GO" id="GO:0033969">
    <property type="term" value="F:gamma-glutamyl-gamma-aminobutyrate hydrolase activity"/>
    <property type="evidence" value="ECO:0007669"/>
    <property type="project" value="TreeGrafter"/>
</dbReference>
<keyword evidence="4" id="KW-1185">Reference proteome</keyword>
<dbReference type="PROSITE" id="PS51273">
    <property type="entry name" value="GATASE_TYPE_1"/>
    <property type="match status" value="1"/>
</dbReference>
<dbReference type="PANTHER" id="PTHR43235">
    <property type="entry name" value="GLUTAMINE AMIDOTRANSFERASE PB2B2.05-RELATED"/>
    <property type="match status" value="1"/>
</dbReference>
<dbReference type="OrthoDB" id="9813383at2"/>
<evidence type="ECO:0000313" key="3">
    <source>
        <dbReference type="Proteomes" id="UP000276178"/>
    </source>
</evidence>
<dbReference type="GO" id="GO:0006598">
    <property type="term" value="P:polyamine catabolic process"/>
    <property type="evidence" value="ECO:0007669"/>
    <property type="project" value="TreeGrafter"/>
</dbReference>
<reference evidence="2 3" key="1">
    <citation type="submission" date="2018-10" db="EMBL/GenBank/DDBJ databases">
        <title>Phylogenomics of Brevibacillus.</title>
        <authorList>
            <person name="Dunlap C."/>
        </authorList>
    </citation>
    <scope>NUCLEOTIDE SEQUENCE [LARGE SCALE GENOMIC DNA]</scope>
    <source>
        <strain evidence="2 3">NRRL NRS 1219</strain>
    </source>
</reference>
<dbReference type="Gene3D" id="3.40.50.880">
    <property type="match status" value="1"/>
</dbReference>
<comment type="caution">
    <text evidence="2">The sequence shown here is derived from an EMBL/GenBank/DDBJ whole genome shotgun (WGS) entry which is preliminary data.</text>
</comment>
<protein>
    <submittedName>
        <fullName evidence="1">Anthranilate synthase component II</fullName>
    </submittedName>
    <submittedName>
        <fullName evidence="2">Gamma-glutamyl-gamma-aminobutyrate hydrolase family protein</fullName>
    </submittedName>
</protein>
<dbReference type="RefSeq" id="WP_025846962.1">
    <property type="nucleotide sequence ID" value="NZ_BJOD01000046.1"/>
</dbReference>
<evidence type="ECO:0000313" key="4">
    <source>
        <dbReference type="Proteomes" id="UP000317180"/>
    </source>
</evidence>
<dbReference type="EMBL" id="BJOD01000046">
    <property type="protein sequence ID" value="GED27666.1"/>
    <property type="molecule type" value="Genomic_DNA"/>
</dbReference>
<dbReference type="CDD" id="cd01745">
    <property type="entry name" value="GATase1_2"/>
    <property type="match status" value="1"/>
</dbReference>
<dbReference type="PANTHER" id="PTHR43235:SF1">
    <property type="entry name" value="GLUTAMINE AMIDOTRANSFERASE PB2B2.05-RELATED"/>
    <property type="match status" value="1"/>
</dbReference>
<evidence type="ECO:0000313" key="2">
    <source>
        <dbReference type="EMBL" id="RNB61558.1"/>
    </source>
</evidence>
<dbReference type="SUPFAM" id="SSF52317">
    <property type="entry name" value="Class I glutamine amidotransferase-like"/>
    <property type="match status" value="1"/>
</dbReference>
<dbReference type="GO" id="GO:0005829">
    <property type="term" value="C:cytosol"/>
    <property type="evidence" value="ECO:0007669"/>
    <property type="project" value="TreeGrafter"/>
</dbReference>
<organism evidence="2 3">
    <name type="scientific">Brevibacillus agri</name>
    <dbReference type="NCBI Taxonomy" id="51101"/>
    <lineage>
        <taxon>Bacteria</taxon>
        <taxon>Bacillati</taxon>
        <taxon>Bacillota</taxon>
        <taxon>Bacilli</taxon>
        <taxon>Bacillales</taxon>
        <taxon>Paenibacillaceae</taxon>
        <taxon>Brevibacillus</taxon>
    </lineage>
</organism>
<keyword evidence="2" id="KW-0378">Hydrolase</keyword>
<dbReference type="GeneID" id="82809381"/>
<dbReference type="InterPro" id="IPR011697">
    <property type="entry name" value="Peptidase_C26"/>
</dbReference>
<dbReference type="EMBL" id="RHHN01000004">
    <property type="protein sequence ID" value="RNB61558.1"/>
    <property type="molecule type" value="Genomic_DNA"/>
</dbReference>
<dbReference type="AlphaFoldDB" id="A0A3M8BDQ9"/>
<dbReference type="Proteomes" id="UP000317180">
    <property type="component" value="Unassembled WGS sequence"/>
</dbReference>
<accession>A0A3M8BDQ9</accession>
<sequence length="261" mass="29638">MTKPLIGCTTYYVSAFEESKHRFVIAQDHFMSAIDDPESIHRAGGIPVPIPLIDDDSYLESLLDRLDGLMFIGGSDISPSFYGQPYKKGLGQINPARDQFEWKLLDKAVKRKMPIFGICRGLQLLNVYFGGTLVQDIERGYSTEINHAGYIGPKSSIAHKVKLSKEHVLYRCFGKEELDVNSFHHQVIERLGEGLEAIATAEDGIIEAIVHPQYPFLLAVQWHPEMMFQTDEEQLKLFMLFIESAKKRRIDMDNLCTSANR</sequence>
<gene>
    <name evidence="1" type="ORF">BAG01nite_37680</name>
    <name evidence="2" type="ORF">EB820_00695</name>
</gene>